<dbReference type="eggNOG" id="COG1335">
    <property type="taxonomic scope" value="Bacteria"/>
</dbReference>
<dbReference type="InterPro" id="IPR000868">
    <property type="entry name" value="Isochorismatase-like_dom"/>
</dbReference>
<dbReference type="Proteomes" id="UP000014975">
    <property type="component" value="Unassembled WGS sequence"/>
</dbReference>
<sequence length="207" mass="22934">MKTLILVDIQNDFMPGGALPVPRGDTIVEVVNGLQPGFGLAVATQDWHPPGHASFASQHPGRAAFESVELDGLPQTLWPDHCVQGEWGAKFHPDLDTRAVQAIFRKGVDPRVDSYSCFYDNARRRSTGLAGYLREKGATELYFCGLAAEICVFYSLRDALDFGYPCVLIMDGVMPLDEREYEKARDELHTAGARLMRARDVFCEIPG</sequence>
<gene>
    <name evidence="9" type="ORF">dsat_0209</name>
</gene>
<dbReference type="CDD" id="cd01011">
    <property type="entry name" value="nicotinamidase"/>
    <property type="match status" value="1"/>
</dbReference>
<keyword evidence="3" id="KW-0479">Metal-binding</keyword>
<dbReference type="GO" id="GO:0046872">
    <property type="term" value="F:metal ion binding"/>
    <property type="evidence" value="ECO:0007669"/>
    <property type="project" value="UniProtKB-KW"/>
</dbReference>
<evidence type="ECO:0000256" key="2">
    <source>
        <dbReference type="ARBA" id="ARBA00022642"/>
    </source>
</evidence>
<reference evidence="9 10" key="1">
    <citation type="journal article" date="2013" name="Genome Announc.">
        <title>Draft genome sequences for three mercury-methylating, sulfate-reducing bacteria.</title>
        <authorList>
            <person name="Brown S.D."/>
            <person name="Hurt R.A.Jr."/>
            <person name="Gilmour C.C."/>
            <person name="Elias D.A."/>
        </authorList>
    </citation>
    <scope>NUCLEOTIDE SEQUENCE [LARGE SCALE GENOMIC DNA]</scope>
    <source>
        <strain evidence="9 10">DSM 16529</strain>
    </source>
</reference>
<dbReference type="InterPro" id="IPR036380">
    <property type="entry name" value="Isochorismatase-like_sf"/>
</dbReference>
<dbReference type="Gene3D" id="3.40.50.850">
    <property type="entry name" value="Isochorismatase-like"/>
    <property type="match status" value="1"/>
</dbReference>
<protein>
    <recommendedName>
        <fullName evidence="6">nicotinamidase</fullName>
        <ecNumber evidence="6">3.5.1.19</ecNumber>
    </recommendedName>
    <alternativeName>
        <fullName evidence="7">Nicotinamide deamidase</fullName>
    </alternativeName>
</protein>
<dbReference type="RefSeq" id="WP_020886903.1">
    <property type="nucleotide sequence ID" value="NZ_ATHI01000026.1"/>
</dbReference>
<evidence type="ECO:0000256" key="6">
    <source>
        <dbReference type="ARBA" id="ARBA00039017"/>
    </source>
</evidence>
<feature type="domain" description="Isochorismatase-like" evidence="8">
    <location>
        <begin position="3"/>
        <end position="199"/>
    </location>
</feature>
<name>S7UKF5_9BACT</name>
<evidence type="ECO:0000256" key="4">
    <source>
        <dbReference type="ARBA" id="ARBA00022801"/>
    </source>
</evidence>
<evidence type="ECO:0000259" key="8">
    <source>
        <dbReference type="Pfam" id="PF00857"/>
    </source>
</evidence>
<proteinExistence type="inferred from homology"/>
<evidence type="ECO:0000256" key="3">
    <source>
        <dbReference type="ARBA" id="ARBA00022723"/>
    </source>
</evidence>
<evidence type="ECO:0000256" key="1">
    <source>
        <dbReference type="ARBA" id="ARBA00006336"/>
    </source>
</evidence>
<dbReference type="GO" id="GO:0008936">
    <property type="term" value="F:nicotinamidase activity"/>
    <property type="evidence" value="ECO:0007669"/>
    <property type="project" value="UniProtKB-EC"/>
</dbReference>
<comment type="similarity">
    <text evidence="1">Belongs to the isochorismatase family.</text>
</comment>
<dbReference type="STRING" id="1121439.dsat_0209"/>
<evidence type="ECO:0000313" key="10">
    <source>
        <dbReference type="Proteomes" id="UP000014975"/>
    </source>
</evidence>
<accession>S7UKF5</accession>
<dbReference type="OrthoDB" id="9791276at2"/>
<dbReference type="EMBL" id="ATHI01000026">
    <property type="protein sequence ID" value="EPR32768.1"/>
    <property type="molecule type" value="Genomic_DNA"/>
</dbReference>
<dbReference type="PATRIC" id="fig|1121439.3.peg.1556"/>
<dbReference type="GO" id="GO:0019363">
    <property type="term" value="P:pyridine nucleotide biosynthetic process"/>
    <property type="evidence" value="ECO:0007669"/>
    <property type="project" value="UniProtKB-KW"/>
</dbReference>
<dbReference type="Pfam" id="PF00857">
    <property type="entry name" value="Isochorismatase"/>
    <property type="match status" value="1"/>
</dbReference>
<dbReference type="SUPFAM" id="SSF52499">
    <property type="entry name" value="Isochorismatase-like hydrolases"/>
    <property type="match status" value="1"/>
</dbReference>
<keyword evidence="2" id="KW-0662">Pyridine nucleotide biosynthesis</keyword>
<comment type="caution">
    <text evidence="9">The sequence shown here is derived from an EMBL/GenBank/DDBJ whole genome shotgun (WGS) entry which is preliminary data.</text>
</comment>
<comment type="pathway">
    <text evidence="5">Cofactor biosynthesis; nicotinate biosynthesis; nicotinate from nicotinamide: step 1/1.</text>
</comment>
<dbReference type="EC" id="3.5.1.19" evidence="6"/>
<dbReference type="NCBIfam" id="NF008623">
    <property type="entry name" value="PRK11609.1"/>
    <property type="match status" value="1"/>
</dbReference>
<evidence type="ECO:0000313" key="9">
    <source>
        <dbReference type="EMBL" id="EPR32768.1"/>
    </source>
</evidence>
<dbReference type="InterPro" id="IPR052347">
    <property type="entry name" value="Isochorismatase_Nicotinamidase"/>
</dbReference>
<keyword evidence="10" id="KW-1185">Reference proteome</keyword>
<keyword evidence="4 9" id="KW-0378">Hydrolase</keyword>
<evidence type="ECO:0000256" key="7">
    <source>
        <dbReference type="ARBA" id="ARBA00043224"/>
    </source>
</evidence>
<dbReference type="PANTHER" id="PTHR11080">
    <property type="entry name" value="PYRAZINAMIDASE/NICOTINAMIDASE"/>
    <property type="match status" value="1"/>
</dbReference>
<evidence type="ECO:0000256" key="5">
    <source>
        <dbReference type="ARBA" id="ARBA00037900"/>
    </source>
</evidence>
<dbReference type="PANTHER" id="PTHR11080:SF2">
    <property type="entry name" value="LD05707P"/>
    <property type="match status" value="1"/>
</dbReference>
<organism evidence="9 10">
    <name type="scientific">Alkalidesulfovibrio alkalitolerans DSM 16529</name>
    <dbReference type="NCBI Taxonomy" id="1121439"/>
    <lineage>
        <taxon>Bacteria</taxon>
        <taxon>Pseudomonadati</taxon>
        <taxon>Thermodesulfobacteriota</taxon>
        <taxon>Desulfovibrionia</taxon>
        <taxon>Desulfovibrionales</taxon>
        <taxon>Desulfovibrionaceae</taxon>
        <taxon>Alkalidesulfovibrio</taxon>
    </lineage>
</organism>
<dbReference type="AlphaFoldDB" id="S7UKF5"/>